<comment type="caution">
    <text evidence="2">The sequence shown here is derived from an EMBL/GenBank/DDBJ whole genome shotgun (WGS) entry which is preliminary data.</text>
</comment>
<dbReference type="PANTHER" id="PTHR43441">
    <property type="entry name" value="RIBOSOMAL-PROTEIN-SERINE ACETYLTRANSFERASE"/>
    <property type="match status" value="1"/>
</dbReference>
<feature type="domain" description="N-acetyltransferase" evidence="1">
    <location>
        <begin position="19"/>
        <end position="187"/>
    </location>
</feature>
<dbReference type="SUPFAM" id="SSF55729">
    <property type="entry name" value="Acyl-CoA N-acyltransferases (Nat)"/>
    <property type="match status" value="1"/>
</dbReference>
<keyword evidence="2" id="KW-0808">Transferase</keyword>
<dbReference type="RefSeq" id="WP_379559821.1">
    <property type="nucleotide sequence ID" value="NZ_JBHUMX010000001.1"/>
</dbReference>
<keyword evidence="2" id="KW-0012">Acyltransferase</keyword>
<dbReference type="Gene3D" id="3.40.630.30">
    <property type="match status" value="1"/>
</dbReference>
<evidence type="ECO:0000313" key="3">
    <source>
        <dbReference type="Proteomes" id="UP001597451"/>
    </source>
</evidence>
<gene>
    <name evidence="2" type="ORF">ACFSUN_00260</name>
</gene>
<evidence type="ECO:0000259" key="1">
    <source>
        <dbReference type="PROSITE" id="PS51186"/>
    </source>
</evidence>
<evidence type="ECO:0000313" key="2">
    <source>
        <dbReference type="EMBL" id="MFD2627216.1"/>
    </source>
</evidence>
<dbReference type="InterPro" id="IPR016181">
    <property type="entry name" value="Acyl_CoA_acyltransferase"/>
</dbReference>
<keyword evidence="3" id="KW-1185">Reference proteome</keyword>
<dbReference type="PANTHER" id="PTHR43441:SF3">
    <property type="entry name" value="ACETYLTRANSFERASE"/>
    <property type="match status" value="1"/>
</dbReference>
<dbReference type="GO" id="GO:0016746">
    <property type="term" value="F:acyltransferase activity"/>
    <property type="evidence" value="ECO:0007669"/>
    <property type="project" value="UniProtKB-KW"/>
</dbReference>
<dbReference type="Proteomes" id="UP001597451">
    <property type="component" value="Unassembled WGS sequence"/>
</dbReference>
<reference evidence="3" key="1">
    <citation type="journal article" date="2019" name="Int. J. Syst. Evol. Microbiol.">
        <title>The Global Catalogue of Microorganisms (GCM) 10K type strain sequencing project: providing services to taxonomists for standard genome sequencing and annotation.</title>
        <authorList>
            <consortium name="The Broad Institute Genomics Platform"/>
            <consortium name="The Broad Institute Genome Sequencing Center for Infectious Disease"/>
            <person name="Wu L."/>
            <person name="Ma J."/>
        </authorList>
    </citation>
    <scope>NUCLEOTIDE SEQUENCE [LARGE SCALE GENOMIC DNA]</scope>
    <source>
        <strain evidence="3">TISTR 1858</strain>
    </source>
</reference>
<name>A0ABW5PV53_9BACI</name>
<protein>
    <submittedName>
        <fullName evidence="2">GNAT family N-acetyltransferase</fullName>
        <ecNumber evidence="2">2.3.-.-</ecNumber>
    </submittedName>
</protein>
<sequence>MRTHPLLLDFPHEITTERLTIRMPLPGDGQRVFEAIQVSKPELKKWLPFAQGDQTLEETEINVREAHIQFLKREDLRMHIFLKNTDTFIGCTGFHRPNWDIRKFEIGYWLDTRYCGKGYMTEAVSGLTAFAYRELEASRVEIRCDELNKQSRAVPERLHFHLEGILVNEDKAVDGDALRNTCIYAKT</sequence>
<accession>A0ABW5PV53</accession>
<dbReference type="PROSITE" id="PS51186">
    <property type="entry name" value="GNAT"/>
    <property type="match status" value="1"/>
</dbReference>
<proteinExistence type="predicted"/>
<dbReference type="Pfam" id="PF13302">
    <property type="entry name" value="Acetyltransf_3"/>
    <property type="match status" value="1"/>
</dbReference>
<dbReference type="InterPro" id="IPR051908">
    <property type="entry name" value="Ribosomal_N-acetyltransferase"/>
</dbReference>
<dbReference type="EMBL" id="JBHUMX010000001">
    <property type="protein sequence ID" value="MFD2627216.1"/>
    <property type="molecule type" value="Genomic_DNA"/>
</dbReference>
<dbReference type="EC" id="2.3.-.-" evidence="2"/>
<organism evidence="2 3">
    <name type="scientific">Oceanobacillus kapialis</name>
    <dbReference type="NCBI Taxonomy" id="481353"/>
    <lineage>
        <taxon>Bacteria</taxon>
        <taxon>Bacillati</taxon>
        <taxon>Bacillota</taxon>
        <taxon>Bacilli</taxon>
        <taxon>Bacillales</taxon>
        <taxon>Bacillaceae</taxon>
        <taxon>Oceanobacillus</taxon>
    </lineage>
</organism>
<dbReference type="InterPro" id="IPR000182">
    <property type="entry name" value="GNAT_dom"/>
</dbReference>